<keyword evidence="3" id="KW-0645">Protease</keyword>
<evidence type="ECO:0000313" key="9">
    <source>
        <dbReference type="EMBL" id="KAJ4177156.1"/>
    </source>
</evidence>
<keyword evidence="5" id="KW-0378">Hydrolase</keyword>
<dbReference type="InterPro" id="IPR022099">
    <property type="entry name" value="DUF3638"/>
</dbReference>
<proteinExistence type="predicted"/>
<dbReference type="Proteomes" id="UP001152087">
    <property type="component" value="Unassembled WGS sequence"/>
</dbReference>
<evidence type="ECO:0000256" key="1">
    <source>
        <dbReference type="ARBA" id="ARBA00000707"/>
    </source>
</evidence>
<dbReference type="GO" id="GO:0004843">
    <property type="term" value="F:cysteine-type deubiquitinase activity"/>
    <property type="evidence" value="ECO:0007669"/>
    <property type="project" value="UniProtKB-EC"/>
</dbReference>
<feature type="domain" description="DUF3645" evidence="8">
    <location>
        <begin position="183"/>
        <end position="218"/>
    </location>
</feature>
<dbReference type="EC" id="3.4.19.12" evidence="2"/>
<evidence type="ECO:0000256" key="2">
    <source>
        <dbReference type="ARBA" id="ARBA00012759"/>
    </source>
</evidence>
<comment type="caution">
    <text evidence="9">The sequence shown here is derived from an EMBL/GenBank/DDBJ whole genome shotgun (WGS) entry which is preliminary data.</text>
</comment>
<evidence type="ECO:0000259" key="7">
    <source>
        <dbReference type="Pfam" id="PF12340"/>
    </source>
</evidence>
<dbReference type="PANTHER" id="PTHR13367:SF34">
    <property type="match status" value="1"/>
</dbReference>
<dbReference type="InterPro" id="IPR051346">
    <property type="entry name" value="OTU_Deubiquitinase"/>
</dbReference>
<dbReference type="Pfam" id="PF12359">
    <property type="entry name" value="DUF3645"/>
    <property type="match status" value="1"/>
</dbReference>
<dbReference type="AlphaFoldDB" id="A0A9W8QRN5"/>
<keyword evidence="4" id="KW-0833">Ubl conjugation pathway</keyword>
<evidence type="ECO:0000259" key="8">
    <source>
        <dbReference type="Pfam" id="PF12359"/>
    </source>
</evidence>
<organism evidence="9 10">
    <name type="scientific">Fusarium falciforme</name>
    <dbReference type="NCBI Taxonomy" id="195108"/>
    <lineage>
        <taxon>Eukaryota</taxon>
        <taxon>Fungi</taxon>
        <taxon>Dikarya</taxon>
        <taxon>Ascomycota</taxon>
        <taxon>Pezizomycotina</taxon>
        <taxon>Sordariomycetes</taxon>
        <taxon>Hypocreomycetidae</taxon>
        <taxon>Hypocreales</taxon>
        <taxon>Nectriaceae</taxon>
        <taxon>Fusarium</taxon>
        <taxon>Fusarium solani species complex</taxon>
    </lineage>
</organism>
<evidence type="ECO:0000256" key="4">
    <source>
        <dbReference type="ARBA" id="ARBA00022786"/>
    </source>
</evidence>
<protein>
    <recommendedName>
        <fullName evidence="2">ubiquitinyl hydrolase 1</fullName>
        <ecNumber evidence="2">3.4.19.12</ecNumber>
    </recommendedName>
</protein>
<dbReference type="EMBL" id="JAOQAV010000124">
    <property type="protein sequence ID" value="KAJ4177156.1"/>
    <property type="molecule type" value="Genomic_DNA"/>
</dbReference>
<reference evidence="9" key="1">
    <citation type="submission" date="2022-09" db="EMBL/GenBank/DDBJ databases">
        <title>Fusarium specimens isolated from Avocado Roots.</title>
        <authorList>
            <person name="Stajich J."/>
            <person name="Roper C."/>
            <person name="Heimlech-Rivalta G."/>
        </authorList>
    </citation>
    <scope>NUCLEOTIDE SEQUENCE</scope>
    <source>
        <strain evidence="9">A02</strain>
    </source>
</reference>
<dbReference type="InterPro" id="IPR022105">
    <property type="entry name" value="DUF3645"/>
</dbReference>
<name>A0A9W8QRN5_9HYPO</name>
<accession>A0A9W8QRN5</accession>
<sequence>MMEVRKFFDTSSRDVVDESDENFSVKFELIYTVGQQRPIDHSPDRWKVIQEILGLVARVSAEVKRDLPQSLDFDDRHCGRVPKVRILRLDAEKAIFNRVASFICETGMDGFPIAHQPPTVRNAVRRYITQWDLSGEEIETVEKSPFWHESTSNHMLLLRGLFAAGILAFAFIQKRWRVNYGLDPNRETKTKLAVPFRAKDNPTPRSEFSHPDVVIVLTCLTYYYGGLDDEALFAAFDLLVQSDNADLEYQEWVKTTQQYQRPSNTSKG</sequence>
<evidence type="ECO:0000256" key="6">
    <source>
        <dbReference type="ARBA" id="ARBA00022807"/>
    </source>
</evidence>
<dbReference type="Pfam" id="PF12340">
    <property type="entry name" value="DUF3638"/>
    <property type="match status" value="1"/>
</dbReference>
<evidence type="ECO:0000256" key="5">
    <source>
        <dbReference type="ARBA" id="ARBA00022801"/>
    </source>
</evidence>
<evidence type="ECO:0000256" key="3">
    <source>
        <dbReference type="ARBA" id="ARBA00022670"/>
    </source>
</evidence>
<gene>
    <name evidence="9" type="ORF">NW755_014013</name>
</gene>
<dbReference type="PANTHER" id="PTHR13367">
    <property type="entry name" value="UBIQUITIN THIOESTERASE"/>
    <property type="match status" value="1"/>
</dbReference>
<comment type="catalytic activity">
    <reaction evidence="1">
        <text>Thiol-dependent hydrolysis of ester, thioester, amide, peptide and isopeptide bonds formed by the C-terminal Gly of ubiquitin (a 76-residue protein attached to proteins as an intracellular targeting signal).</text>
        <dbReference type="EC" id="3.4.19.12"/>
    </reaction>
</comment>
<dbReference type="GO" id="GO:0006508">
    <property type="term" value="P:proteolysis"/>
    <property type="evidence" value="ECO:0007669"/>
    <property type="project" value="UniProtKB-KW"/>
</dbReference>
<keyword evidence="6" id="KW-0788">Thiol protease</keyword>
<keyword evidence="10" id="KW-1185">Reference proteome</keyword>
<evidence type="ECO:0000313" key="10">
    <source>
        <dbReference type="Proteomes" id="UP001152087"/>
    </source>
</evidence>
<feature type="domain" description="DUF3638" evidence="7">
    <location>
        <begin position="1"/>
        <end position="63"/>
    </location>
</feature>